<evidence type="ECO:0000313" key="3">
    <source>
        <dbReference type="EMBL" id="QDT22401.1"/>
    </source>
</evidence>
<dbReference type="Proteomes" id="UP000320421">
    <property type="component" value="Chromosome"/>
</dbReference>
<dbReference type="InterPro" id="IPR050708">
    <property type="entry name" value="T6SS_VgrG/RHS"/>
</dbReference>
<dbReference type="NCBIfam" id="TIGR03696">
    <property type="entry name" value="Rhs_assc_core"/>
    <property type="match status" value="1"/>
</dbReference>
<dbReference type="Gene3D" id="2.180.10.10">
    <property type="entry name" value="RHS repeat-associated core"/>
    <property type="match status" value="1"/>
</dbReference>
<evidence type="ECO:0000313" key="4">
    <source>
        <dbReference type="Proteomes" id="UP000320421"/>
    </source>
</evidence>
<dbReference type="InterPro" id="IPR006530">
    <property type="entry name" value="YD"/>
</dbReference>
<evidence type="ECO:0000256" key="1">
    <source>
        <dbReference type="ARBA" id="ARBA00022737"/>
    </source>
</evidence>
<dbReference type="InterPro" id="IPR022385">
    <property type="entry name" value="Rhs_assc_core"/>
</dbReference>
<dbReference type="AlphaFoldDB" id="A0A517PSQ8"/>
<dbReference type="PANTHER" id="PTHR32305">
    <property type="match status" value="1"/>
</dbReference>
<gene>
    <name evidence="3" type="primary">wapA_1</name>
    <name evidence="3" type="ORF">HG66A1_42090</name>
</gene>
<dbReference type="EMBL" id="CP036266">
    <property type="protein sequence ID" value="QDT22401.1"/>
    <property type="molecule type" value="Genomic_DNA"/>
</dbReference>
<reference evidence="3 4" key="1">
    <citation type="submission" date="2019-02" db="EMBL/GenBank/DDBJ databases">
        <title>Deep-cultivation of Planctomycetes and their phenomic and genomic characterization uncovers novel biology.</title>
        <authorList>
            <person name="Wiegand S."/>
            <person name="Jogler M."/>
            <person name="Boedeker C."/>
            <person name="Pinto D."/>
            <person name="Vollmers J."/>
            <person name="Rivas-Marin E."/>
            <person name="Kohn T."/>
            <person name="Peeters S.H."/>
            <person name="Heuer A."/>
            <person name="Rast P."/>
            <person name="Oberbeckmann S."/>
            <person name="Bunk B."/>
            <person name="Jeske O."/>
            <person name="Meyerdierks A."/>
            <person name="Storesund J.E."/>
            <person name="Kallscheuer N."/>
            <person name="Luecker S."/>
            <person name="Lage O.M."/>
            <person name="Pohl T."/>
            <person name="Merkel B.J."/>
            <person name="Hornburger P."/>
            <person name="Mueller R.-W."/>
            <person name="Bruemmer F."/>
            <person name="Labrenz M."/>
            <person name="Spormann A.M."/>
            <person name="Op den Camp H."/>
            <person name="Overmann J."/>
            <person name="Amann R."/>
            <person name="Jetten M.S.M."/>
            <person name="Mascher T."/>
            <person name="Medema M.H."/>
            <person name="Devos D.P."/>
            <person name="Kaster A.-K."/>
            <person name="Ovreas L."/>
            <person name="Rohde M."/>
            <person name="Galperin M.Y."/>
            <person name="Jogler C."/>
        </authorList>
    </citation>
    <scope>NUCLEOTIDE SEQUENCE [LARGE SCALE GENOMIC DNA]</scope>
    <source>
        <strain evidence="3 4">HG66A1</strain>
    </source>
</reference>
<dbReference type="PANTHER" id="PTHR32305:SF15">
    <property type="entry name" value="PROTEIN RHSA-RELATED"/>
    <property type="match status" value="1"/>
</dbReference>
<dbReference type="InterPro" id="IPR056823">
    <property type="entry name" value="TEN-like_YD-shell"/>
</dbReference>
<keyword evidence="4" id="KW-1185">Reference proteome</keyword>
<feature type="domain" description="Teneurin-like YD-shell" evidence="2">
    <location>
        <begin position="7"/>
        <end position="255"/>
    </location>
</feature>
<accession>A0A517PSQ8</accession>
<keyword evidence="1" id="KW-0677">Repeat</keyword>
<organism evidence="3 4">
    <name type="scientific">Gimesia chilikensis</name>
    <dbReference type="NCBI Taxonomy" id="2605989"/>
    <lineage>
        <taxon>Bacteria</taxon>
        <taxon>Pseudomonadati</taxon>
        <taxon>Planctomycetota</taxon>
        <taxon>Planctomycetia</taxon>
        <taxon>Planctomycetales</taxon>
        <taxon>Planctomycetaceae</taxon>
        <taxon>Gimesia</taxon>
    </lineage>
</organism>
<protein>
    <submittedName>
        <fullName evidence="3">tRNA3(Ser)-specific nuclease WapA</fullName>
        <ecNumber evidence="3">3.1.-.-</ecNumber>
    </submittedName>
</protein>
<proteinExistence type="predicted"/>
<dbReference type="GO" id="GO:0016787">
    <property type="term" value="F:hydrolase activity"/>
    <property type="evidence" value="ECO:0007669"/>
    <property type="project" value="UniProtKB-KW"/>
</dbReference>
<name>A0A517PSQ8_9PLAN</name>
<sequence length="417" mass="46768">MPVTDDTGEITTWTYDGIDQLISENIDTDVTTFAYDPVGNRLLKETATGVTTSVYDAANELITSEETSGITTYTYDNNGNQRSIETPTNDVTTNSWEYENRLSQIELPDDSLVTYIYDPTNKQDEYVVQKQTDAETVKYIWDNQNILQEYDVTTEAQFNYQPEAYGNLISQYRDAESSFYHYDGNASASALTDASETETDAYKYAAFGETISSSGTTVNPFTWKGEIGYYQDENGQTLIRNRRYSAGQGRFLSEDPLGLESGESNFFAYVGNNPVNGMDPSGLKKAIWVPYGGIWDYLPFCNGTISWALDDAEIEKLKVLSKVIVDARFQTAFLANNKDALNCFGISNKDIDLLISKTQELEEFAMAYGRAIQAYIPQGYSNPGTVRTFDFAEYEGRKPWIKRLLQAGLEGFVIGID</sequence>
<keyword evidence="3" id="KW-0378">Hydrolase</keyword>
<dbReference type="EC" id="3.1.-.-" evidence="3"/>
<evidence type="ECO:0000259" key="2">
    <source>
        <dbReference type="Pfam" id="PF25023"/>
    </source>
</evidence>
<dbReference type="NCBIfam" id="TIGR01643">
    <property type="entry name" value="YD_repeat_2x"/>
    <property type="match status" value="1"/>
</dbReference>
<dbReference type="Pfam" id="PF25023">
    <property type="entry name" value="TEN_YD-shell"/>
    <property type="match status" value="1"/>
</dbReference>